<feature type="domain" description="HTH myb-type" evidence="4">
    <location>
        <begin position="494"/>
        <end position="543"/>
    </location>
</feature>
<protein>
    <submittedName>
        <fullName evidence="5">Uncharacterized protein</fullName>
    </submittedName>
</protein>
<evidence type="ECO:0000259" key="4">
    <source>
        <dbReference type="PROSITE" id="PS51294"/>
    </source>
</evidence>
<feature type="compositionally biased region" description="Polar residues" evidence="1">
    <location>
        <begin position="33"/>
        <end position="48"/>
    </location>
</feature>
<dbReference type="Pfam" id="PF13921">
    <property type="entry name" value="Myb_DNA-bind_6"/>
    <property type="match status" value="1"/>
</dbReference>
<dbReference type="AlphaFoldDB" id="A0A9P3HAG4"/>
<dbReference type="InterPro" id="IPR050560">
    <property type="entry name" value="MYB_TF"/>
</dbReference>
<reference evidence="5" key="2">
    <citation type="journal article" date="2022" name="Microbiol. Resour. Announc.">
        <title>Whole-Genome Sequence of Entomortierella parvispora E1425, a Mucoromycotan Fungus Associated with Burkholderiaceae-Related Endosymbiotic Bacteria.</title>
        <authorList>
            <person name="Herlambang A."/>
            <person name="Guo Y."/>
            <person name="Takashima Y."/>
            <person name="Narisawa K."/>
            <person name="Ohta H."/>
            <person name="Nishizawa T."/>
        </authorList>
    </citation>
    <scope>NUCLEOTIDE SEQUENCE</scope>
    <source>
        <strain evidence="5">E1425</strain>
    </source>
</reference>
<dbReference type="Gene3D" id="1.10.10.60">
    <property type="entry name" value="Homeodomain-like"/>
    <property type="match status" value="2"/>
</dbReference>
<comment type="caution">
    <text evidence="5">The sequence shown here is derived from an EMBL/GenBank/DDBJ whole genome shotgun (WGS) entry which is preliminary data.</text>
</comment>
<feature type="domain" description="SANT" evidence="3">
    <location>
        <begin position="491"/>
        <end position="543"/>
    </location>
</feature>
<dbReference type="InterPro" id="IPR001005">
    <property type="entry name" value="SANT/Myb"/>
</dbReference>
<accession>A0A9P3HAG4</accession>
<dbReference type="InterPro" id="IPR017930">
    <property type="entry name" value="Myb_dom"/>
</dbReference>
<gene>
    <name evidence="5" type="ORF">EMPS_05468</name>
</gene>
<evidence type="ECO:0000256" key="1">
    <source>
        <dbReference type="SAM" id="MobiDB-lite"/>
    </source>
</evidence>
<name>A0A9P3HAG4_9FUNG</name>
<dbReference type="GO" id="GO:0005634">
    <property type="term" value="C:nucleus"/>
    <property type="evidence" value="ECO:0007669"/>
    <property type="project" value="TreeGrafter"/>
</dbReference>
<feature type="domain" description="Myb-like" evidence="2">
    <location>
        <begin position="488"/>
        <end position="539"/>
    </location>
</feature>
<dbReference type="InterPro" id="IPR009057">
    <property type="entry name" value="Homeodomain-like_sf"/>
</dbReference>
<dbReference type="SMART" id="SM00717">
    <property type="entry name" value="SANT"/>
    <property type="match status" value="7"/>
</dbReference>
<dbReference type="SUPFAM" id="SSF46689">
    <property type="entry name" value="Homeodomain-like"/>
    <property type="match status" value="3"/>
</dbReference>
<feature type="compositionally biased region" description="Basic and acidic residues" evidence="1">
    <location>
        <begin position="676"/>
        <end position="685"/>
    </location>
</feature>
<evidence type="ECO:0000259" key="2">
    <source>
        <dbReference type="PROSITE" id="PS50090"/>
    </source>
</evidence>
<evidence type="ECO:0000313" key="6">
    <source>
        <dbReference type="Proteomes" id="UP000827284"/>
    </source>
</evidence>
<dbReference type="CDD" id="cd00167">
    <property type="entry name" value="SANT"/>
    <property type="match status" value="4"/>
</dbReference>
<dbReference type="PANTHER" id="PTHR45614:SF253">
    <property type="entry name" value="CHROMOSOME UNDETERMINED SCAFFOLD_38, WHOLE GENOME SHOTGUN SEQUENCE"/>
    <property type="match status" value="1"/>
</dbReference>
<dbReference type="PANTHER" id="PTHR45614">
    <property type="entry name" value="MYB PROTEIN-RELATED"/>
    <property type="match status" value="1"/>
</dbReference>
<dbReference type="PROSITE" id="PS50090">
    <property type="entry name" value="MYB_LIKE"/>
    <property type="match status" value="3"/>
</dbReference>
<dbReference type="InterPro" id="IPR017884">
    <property type="entry name" value="SANT_dom"/>
</dbReference>
<feature type="compositionally biased region" description="Low complexity" evidence="1">
    <location>
        <begin position="62"/>
        <end position="90"/>
    </location>
</feature>
<feature type="compositionally biased region" description="Polar residues" evidence="1">
    <location>
        <begin position="100"/>
        <end position="111"/>
    </location>
</feature>
<keyword evidence="6" id="KW-1185">Reference proteome</keyword>
<dbReference type="GO" id="GO:0000978">
    <property type="term" value="F:RNA polymerase II cis-regulatory region sequence-specific DNA binding"/>
    <property type="evidence" value="ECO:0007669"/>
    <property type="project" value="TreeGrafter"/>
</dbReference>
<feature type="domain" description="Myb-like" evidence="2">
    <location>
        <begin position="308"/>
        <end position="353"/>
    </location>
</feature>
<reference evidence="5" key="1">
    <citation type="submission" date="2021-11" db="EMBL/GenBank/DDBJ databases">
        <authorList>
            <person name="Herlambang A."/>
            <person name="Guo Y."/>
            <person name="Takashima Y."/>
            <person name="Nishizawa T."/>
        </authorList>
    </citation>
    <scope>NUCLEOTIDE SEQUENCE</scope>
    <source>
        <strain evidence="5">E1425</strain>
    </source>
</reference>
<dbReference type="GO" id="GO:0000981">
    <property type="term" value="F:DNA-binding transcription factor activity, RNA polymerase II-specific"/>
    <property type="evidence" value="ECO:0007669"/>
    <property type="project" value="TreeGrafter"/>
</dbReference>
<proteinExistence type="predicted"/>
<dbReference type="OrthoDB" id="2143914at2759"/>
<feature type="region of interest" description="Disordered" evidence="1">
    <location>
        <begin position="17"/>
        <end position="149"/>
    </location>
</feature>
<organism evidence="5 6">
    <name type="scientific">Entomortierella parvispora</name>
    <dbReference type="NCBI Taxonomy" id="205924"/>
    <lineage>
        <taxon>Eukaryota</taxon>
        <taxon>Fungi</taxon>
        <taxon>Fungi incertae sedis</taxon>
        <taxon>Mucoromycota</taxon>
        <taxon>Mortierellomycotina</taxon>
        <taxon>Mortierellomycetes</taxon>
        <taxon>Mortierellales</taxon>
        <taxon>Mortierellaceae</taxon>
        <taxon>Entomortierella</taxon>
    </lineage>
</organism>
<dbReference type="PROSITE" id="PS51294">
    <property type="entry name" value="HTH_MYB"/>
    <property type="match status" value="2"/>
</dbReference>
<feature type="domain" description="Myb-like" evidence="2">
    <location>
        <begin position="616"/>
        <end position="667"/>
    </location>
</feature>
<evidence type="ECO:0000259" key="3">
    <source>
        <dbReference type="PROSITE" id="PS51293"/>
    </source>
</evidence>
<feature type="compositionally biased region" description="Basic and acidic residues" evidence="1">
    <location>
        <begin position="117"/>
        <end position="137"/>
    </location>
</feature>
<dbReference type="EMBL" id="BQFW01000007">
    <property type="protein sequence ID" value="GJJ73110.1"/>
    <property type="molecule type" value="Genomic_DNA"/>
</dbReference>
<sequence>MSSSLLAAAGRLRSVFSKSPCQRIGSGRPLLLSGTSNQSANRFASSATHKYERHAPLIRQPRQQQKQQQLRQLSSLSSTTTSSKSTHLSSVSPAVAATVPDTSDSSDQHFSQDAYYYDDRNTDSESDSGHDSDDTLPKNKRKSFKRNPEFTPEIDEEIIRLRTAGESWGMIASKVARPQRSCHRRFLALLDPSLQEFWTPEKLTQLDQLVAQGKSWVDIGKEIGILSTSCQLKWRSLARTEPRGRNRQFDHVQSKVLLELVAEHGEDDWKLILRAFMIRLGGKDMAKVTTEQLRHQYYRLKRKPVNVWTVNDETAVIQHVLKNGPSNWETLSEALGADRHPPESCREKWLTMDMKVHQPKVRAWYKAERGNFWRLWLKFGSDWKTLSDSLYRRTPEQCEDYFRKATEKFDKGDPEKYANQLQSLAKEMSSYNTIIWKPEESDRLWAVAEECKSEAGRVIWSKVAEKMNMGISAEQYKHHHYYLKLSRGNQVSNGPWTEEELQLLEKAVLEVGRKWKLVSKLYMPHRNSKSLCHKYQMLRIRGQHISPEDYDALLVRVDAQEEEHRRRYGLGEEASLSDSSDWSPSFTPNWERVAEAMPGRGWTPKKCKETYEGSFRTRINASQWSEEDDLSLKKAVEELGRKNWIGVADRFTGKDAWQCRLRWSDLQEPIVKTRSVHSDGEDIKDAGVSAALHTPSGP</sequence>
<feature type="domain" description="HTH myb-type" evidence="4">
    <location>
        <begin position="616"/>
        <end position="671"/>
    </location>
</feature>
<evidence type="ECO:0000313" key="5">
    <source>
        <dbReference type="EMBL" id="GJJ73110.1"/>
    </source>
</evidence>
<feature type="region of interest" description="Disordered" evidence="1">
    <location>
        <begin position="673"/>
        <end position="698"/>
    </location>
</feature>
<dbReference type="Pfam" id="PF00249">
    <property type="entry name" value="Myb_DNA-binding"/>
    <property type="match status" value="2"/>
</dbReference>
<dbReference type="Proteomes" id="UP000827284">
    <property type="component" value="Unassembled WGS sequence"/>
</dbReference>
<dbReference type="PROSITE" id="PS51293">
    <property type="entry name" value="SANT"/>
    <property type="match status" value="1"/>
</dbReference>